<evidence type="ECO:0000256" key="16">
    <source>
        <dbReference type="PROSITE-ProRule" id="PRU00110"/>
    </source>
</evidence>
<dbReference type="InterPro" id="IPR003661">
    <property type="entry name" value="HisK_dim/P_dom"/>
</dbReference>
<dbReference type="InterPro" id="IPR011006">
    <property type="entry name" value="CheY-like_superfamily"/>
</dbReference>
<dbReference type="Pfam" id="PF00512">
    <property type="entry name" value="HisKA"/>
    <property type="match status" value="1"/>
</dbReference>
<protein>
    <recommendedName>
        <fullName evidence="15">Sensory/regulatory protein RpfC</fullName>
        <ecNumber evidence="3">2.7.13.3</ecNumber>
    </recommendedName>
</protein>
<dbReference type="SMART" id="SM00448">
    <property type="entry name" value="REC"/>
    <property type="match status" value="1"/>
</dbReference>
<dbReference type="PANTHER" id="PTHR45339:SF1">
    <property type="entry name" value="HYBRID SIGNAL TRANSDUCTION HISTIDINE KINASE J"/>
    <property type="match status" value="1"/>
</dbReference>
<dbReference type="InterPro" id="IPR048760">
    <property type="entry name" value="VP0354-like_sensor_dom"/>
</dbReference>
<evidence type="ECO:0000256" key="8">
    <source>
        <dbReference type="ARBA" id="ARBA00022741"/>
    </source>
</evidence>
<dbReference type="CDD" id="cd16922">
    <property type="entry name" value="HATPase_EvgS-ArcB-TorS-like"/>
    <property type="match status" value="1"/>
</dbReference>
<evidence type="ECO:0000256" key="6">
    <source>
        <dbReference type="ARBA" id="ARBA00022679"/>
    </source>
</evidence>
<dbReference type="GO" id="GO:0005886">
    <property type="term" value="C:plasma membrane"/>
    <property type="evidence" value="ECO:0007669"/>
    <property type="project" value="UniProtKB-SubCell"/>
</dbReference>
<dbReference type="RefSeq" id="WP_155449617.1">
    <property type="nucleotide sequence ID" value="NZ_WNKT01000012.1"/>
</dbReference>
<dbReference type="OrthoDB" id="5563233at2"/>
<dbReference type="Gene3D" id="1.20.120.160">
    <property type="entry name" value="HPT domain"/>
    <property type="match status" value="1"/>
</dbReference>
<dbReference type="PANTHER" id="PTHR45339">
    <property type="entry name" value="HYBRID SIGNAL TRANSDUCTION HISTIDINE KINASE J"/>
    <property type="match status" value="1"/>
</dbReference>
<dbReference type="EC" id="2.7.13.3" evidence="3"/>
<feature type="region of interest" description="Disordered" evidence="18">
    <location>
        <begin position="770"/>
        <end position="790"/>
    </location>
</feature>
<dbReference type="SMART" id="SM00387">
    <property type="entry name" value="HATPase_c"/>
    <property type="match status" value="1"/>
</dbReference>
<keyword evidence="9" id="KW-0418">Kinase</keyword>
<dbReference type="Gene3D" id="3.30.450.20">
    <property type="entry name" value="PAS domain"/>
    <property type="match status" value="2"/>
</dbReference>
<dbReference type="InterPro" id="IPR005467">
    <property type="entry name" value="His_kinase_dom"/>
</dbReference>
<feature type="modified residue" description="4-aspartylphosphate" evidence="17">
    <location>
        <position position="698"/>
    </location>
</feature>
<dbReference type="InterPro" id="IPR001789">
    <property type="entry name" value="Sig_transdc_resp-reg_receiver"/>
</dbReference>
<keyword evidence="8" id="KW-0547">Nucleotide-binding</keyword>
<dbReference type="PROSITE" id="PS50109">
    <property type="entry name" value="HIS_KIN"/>
    <property type="match status" value="1"/>
</dbReference>
<dbReference type="PROSITE" id="PS50110">
    <property type="entry name" value="RESPONSE_REGULATORY"/>
    <property type="match status" value="1"/>
</dbReference>
<evidence type="ECO:0000256" key="2">
    <source>
        <dbReference type="ARBA" id="ARBA00004651"/>
    </source>
</evidence>
<feature type="modified residue" description="Phosphohistidine" evidence="16">
    <location>
        <position position="854"/>
    </location>
</feature>
<dbReference type="PROSITE" id="PS50894">
    <property type="entry name" value="HPT"/>
    <property type="match status" value="1"/>
</dbReference>
<evidence type="ECO:0000313" key="22">
    <source>
        <dbReference type="EMBL" id="MTW21036.1"/>
    </source>
</evidence>
<evidence type="ECO:0000256" key="4">
    <source>
        <dbReference type="ARBA" id="ARBA00022475"/>
    </source>
</evidence>
<keyword evidence="23" id="KW-1185">Reference proteome</keyword>
<dbReference type="Gene3D" id="3.30.565.10">
    <property type="entry name" value="Histidine kinase-like ATPase, C-terminal domain"/>
    <property type="match status" value="1"/>
</dbReference>
<evidence type="ECO:0000256" key="18">
    <source>
        <dbReference type="SAM" id="MobiDB-lite"/>
    </source>
</evidence>
<evidence type="ECO:0000256" key="7">
    <source>
        <dbReference type="ARBA" id="ARBA00022692"/>
    </source>
</evidence>
<dbReference type="InterPro" id="IPR003594">
    <property type="entry name" value="HATPase_dom"/>
</dbReference>
<dbReference type="InterPro" id="IPR008207">
    <property type="entry name" value="Sig_transdc_His_kin_Hpt_dom"/>
</dbReference>
<proteinExistence type="predicted"/>
<keyword evidence="10" id="KW-0067">ATP-binding</keyword>
<keyword evidence="12" id="KW-0902">Two-component regulatory system</keyword>
<evidence type="ECO:0000259" key="21">
    <source>
        <dbReference type="PROSITE" id="PS50894"/>
    </source>
</evidence>
<dbReference type="InterPro" id="IPR004358">
    <property type="entry name" value="Sig_transdc_His_kin-like_C"/>
</dbReference>
<dbReference type="Proteomes" id="UP000434044">
    <property type="component" value="Unassembled WGS sequence"/>
</dbReference>
<comment type="subcellular location">
    <subcellularLocation>
        <location evidence="2">Cell membrane</location>
        <topology evidence="2">Multi-pass membrane protein</topology>
    </subcellularLocation>
</comment>
<comment type="catalytic activity">
    <reaction evidence="1">
        <text>ATP + protein L-histidine = ADP + protein N-phospho-L-histidine.</text>
        <dbReference type="EC" id="2.7.13.3"/>
    </reaction>
</comment>
<feature type="domain" description="Histidine kinase" evidence="19">
    <location>
        <begin position="387"/>
        <end position="608"/>
    </location>
</feature>
<evidence type="ECO:0000256" key="17">
    <source>
        <dbReference type="PROSITE-ProRule" id="PRU00169"/>
    </source>
</evidence>
<dbReference type="SUPFAM" id="SSF103190">
    <property type="entry name" value="Sensory domain-like"/>
    <property type="match status" value="2"/>
</dbReference>
<dbReference type="SUPFAM" id="SSF47384">
    <property type="entry name" value="Homodimeric domain of signal transducing histidine kinase"/>
    <property type="match status" value="1"/>
</dbReference>
<evidence type="ECO:0000256" key="10">
    <source>
        <dbReference type="ARBA" id="ARBA00022840"/>
    </source>
</evidence>
<dbReference type="Pfam" id="PF01627">
    <property type="entry name" value="Hpt"/>
    <property type="match status" value="1"/>
</dbReference>
<evidence type="ECO:0000259" key="19">
    <source>
        <dbReference type="PROSITE" id="PS50109"/>
    </source>
</evidence>
<dbReference type="Pfam" id="PF00072">
    <property type="entry name" value="Response_reg"/>
    <property type="match status" value="1"/>
</dbReference>
<dbReference type="PRINTS" id="PR00344">
    <property type="entry name" value="BCTRLSENSOR"/>
</dbReference>
<evidence type="ECO:0000256" key="1">
    <source>
        <dbReference type="ARBA" id="ARBA00000085"/>
    </source>
</evidence>
<dbReference type="InterPro" id="IPR036641">
    <property type="entry name" value="HPT_dom_sf"/>
</dbReference>
<dbReference type="Pfam" id="PF21623">
    <property type="entry name" value="HK_sensor_dom_bact"/>
    <property type="match status" value="1"/>
</dbReference>
<dbReference type="FunFam" id="3.30.565.10:FF:000010">
    <property type="entry name" value="Sensor histidine kinase RcsC"/>
    <property type="match status" value="1"/>
</dbReference>
<evidence type="ECO:0000256" key="15">
    <source>
        <dbReference type="ARBA" id="ARBA00068150"/>
    </source>
</evidence>
<dbReference type="CDD" id="cd17546">
    <property type="entry name" value="REC_hyHK_CKI1_RcsC-like"/>
    <property type="match status" value="1"/>
</dbReference>
<evidence type="ECO:0000256" key="9">
    <source>
        <dbReference type="ARBA" id="ARBA00022777"/>
    </source>
</evidence>
<reference evidence="22 23" key="1">
    <citation type="submission" date="2019-11" db="EMBL/GenBank/DDBJ databases">
        <title>Whole-genome sequence of the anaerobic purple sulfur bacterium Allochromatium palmeri DSM 15591.</title>
        <authorList>
            <person name="Kyndt J.A."/>
            <person name="Meyer T.E."/>
        </authorList>
    </citation>
    <scope>NUCLEOTIDE SEQUENCE [LARGE SCALE GENOMIC DNA]</scope>
    <source>
        <strain evidence="22 23">DSM 15591</strain>
    </source>
</reference>
<dbReference type="FunFam" id="1.10.287.130:FF:000002">
    <property type="entry name" value="Two-component osmosensing histidine kinase"/>
    <property type="match status" value="1"/>
</dbReference>
<dbReference type="GO" id="GO:0000155">
    <property type="term" value="F:phosphorelay sensor kinase activity"/>
    <property type="evidence" value="ECO:0007669"/>
    <property type="project" value="InterPro"/>
</dbReference>
<dbReference type="EMBL" id="WNKT01000012">
    <property type="protein sequence ID" value="MTW21036.1"/>
    <property type="molecule type" value="Genomic_DNA"/>
</dbReference>
<dbReference type="SUPFAM" id="SSF52172">
    <property type="entry name" value="CheY-like"/>
    <property type="match status" value="1"/>
</dbReference>
<accession>A0A6N8EEH0</accession>
<dbReference type="SUPFAM" id="SSF55874">
    <property type="entry name" value="ATPase domain of HSP90 chaperone/DNA topoisomerase II/histidine kinase"/>
    <property type="match status" value="1"/>
</dbReference>
<keyword evidence="7" id="KW-0812">Transmembrane</keyword>
<evidence type="ECO:0000256" key="5">
    <source>
        <dbReference type="ARBA" id="ARBA00022553"/>
    </source>
</evidence>
<evidence type="ECO:0000259" key="20">
    <source>
        <dbReference type="PROSITE" id="PS50110"/>
    </source>
</evidence>
<evidence type="ECO:0000256" key="11">
    <source>
        <dbReference type="ARBA" id="ARBA00022989"/>
    </source>
</evidence>
<feature type="domain" description="Response regulatory" evidence="20">
    <location>
        <begin position="649"/>
        <end position="765"/>
    </location>
</feature>
<keyword evidence="5 17" id="KW-0597">Phosphoprotein</keyword>
<organism evidence="22 23">
    <name type="scientific">Allochromatium palmeri</name>
    <dbReference type="NCBI Taxonomy" id="231048"/>
    <lineage>
        <taxon>Bacteria</taxon>
        <taxon>Pseudomonadati</taxon>
        <taxon>Pseudomonadota</taxon>
        <taxon>Gammaproteobacteria</taxon>
        <taxon>Chromatiales</taxon>
        <taxon>Chromatiaceae</taxon>
        <taxon>Allochromatium</taxon>
    </lineage>
</organism>
<feature type="domain" description="HPt" evidence="21">
    <location>
        <begin position="815"/>
        <end position="917"/>
    </location>
</feature>
<keyword evidence="6" id="KW-0808">Transferase</keyword>
<dbReference type="Pfam" id="PF02518">
    <property type="entry name" value="HATPase_c"/>
    <property type="match status" value="1"/>
</dbReference>
<dbReference type="InterPro" id="IPR036890">
    <property type="entry name" value="HATPase_C_sf"/>
</dbReference>
<dbReference type="AlphaFoldDB" id="A0A6N8EEH0"/>
<dbReference type="SMART" id="SM00388">
    <property type="entry name" value="HisKA"/>
    <property type="match status" value="1"/>
</dbReference>
<dbReference type="InterPro" id="IPR029151">
    <property type="entry name" value="Sensor-like_sf"/>
</dbReference>
<dbReference type="Gene3D" id="3.40.50.2300">
    <property type="match status" value="1"/>
</dbReference>
<keyword evidence="4" id="KW-1003">Cell membrane</keyword>
<keyword evidence="11" id="KW-1133">Transmembrane helix</keyword>
<dbReference type="CDD" id="cd00082">
    <property type="entry name" value="HisKA"/>
    <property type="match status" value="1"/>
</dbReference>
<dbReference type="SUPFAM" id="SSF47226">
    <property type="entry name" value="Histidine-containing phosphotransfer domain, HPT domain"/>
    <property type="match status" value="1"/>
</dbReference>
<evidence type="ECO:0000256" key="13">
    <source>
        <dbReference type="ARBA" id="ARBA00023136"/>
    </source>
</evidence>
<comment type="subunit">
    <text evidence="14">At low DSF concentrations, interacts with RpfF.</text>
</comment>
<comment type="caution">
    <text evidence="22">The sequence shown here is derived from an EMBL/GenBank/DDBJ whole genome shotgun (WGS) entry which is preliminary data.</text>
</comment>
<keyword evidence="13" id="KW-0472">Membrane</keyword>
<evidence type="ECO:0000256" key="3">
    <source>
        <dbReference type="ARBA" id="ARBA00012438"/>
    </source>
</evidence>
<dbReference type="Gene3D" id="1.10.287.130">
    <property type="match status" value="1"/>
</dbReference>
<evidence type="ECO:0000256" key="14">
    <source>
        <dbReference type="ARBA" id="ARBA00064003"/>
    </source>
</evidence>
<name>A0A6N8EEH0_9GAMM</name>
<sequence>MRPLALRTSQIIWLATASLAVVVGIALATRAATQQLQTQFAFESEQAVALNAVILERMLIEVSRDLRYLAQSRALADAIEDTSAPRLDSVSGDWRLFVSAKPQYDQIRWIDKHGWERIRVNQSPNGPVAVLDTELQNKADRYYFTDAMRLPAGDIYVSPLDLNIEHGVIEQPRKPMLRLAKRLFDRDGNSHGIVIVNYLALNLLEALVNLHRSDIWLLNRDGYWLRATNAADEWGFMFARPDLTLAQRYPAAWARIVQDRSGQFETADGLWSFDTLIPALVMAGDRGARLFAPGTPAWLDSTSSTADGREFWKVVRHVPLSEYSAELQAIWLRYGGLLLGLLAIVFGSARALQRSQLREIEAHEAMARLEAAEARAASEAKSAFLANMSHEVRTPMNAVLGFLDMLLDTPLAHEQRALVQKIKNSARALLDIINDILDFSKIDAGKVELESTPFQLERVLRECVELFDIAAAEKGLEMIIDAPATLAGRYCGDPLRLSQILNNLIGNAIKFTARGSVVIAVRAFGDEDTRRRLRFEVRDTGIGLSSEQAARLFQPFTQADVSTTRRFGGTGLGLSICKGLVELMGGTIGVESREGEGATFWFELPLAVADAGGSALPDAVLSKPVASSPLFDAIAVDLQAHAARIRGAELLLVEDNPTNQEIAQAILRKMGLRVSVANNGREALEWLAEHEAELILMDLQMPVMDGLEATAAIRATDWGRERPIIAMTAAAFPEDRQRVLDAGMNDYVSKPIDPQQLLITLLRWLPARPDTAAPTPPAAETESITTASSVAAPTTPEIRLAGFDLAATRRRLDCDDPLLTRILRGFMHDFADWPAEFAAARAENETSCLQRLAHTLKGAAGNVGAVEVAATAEALEHALTQGADANRIDDLHAQCLAALSAAIESLRDFLATETPASAIEP</sequence>
<gene>
    <name evidence="22" type="ORF">GJ668_07970</name>
</gene>
<dbReference type="InterPro" id="IPR036097">
    <property type="entry name" value="HisK_dim/P_sf"/>
</dbReference>
<dbReference type="GO" id="GO:0005524">
    <property type="term" value="F:ATP binding"/>
    <property type="evidence" value="ECO:0007669"/>
    <property type="project" value="UniProtKB-KW"/>
</dbReference>
<evidence type="ECO:0000313" key="23">
    <source>
        <dbReference type="Proteomes" id="UP000434044"/>
    </source>
</evidence>
<evidence type="ECO:0000256" key="12">
    <source>
        <dbReference type="ARBA" id="ARBA00023012"/>
    </source>
</evidence>